<dbReference type="EMBL" id="CP007547">
    <property type="protein sequence ID" value="AIL44038.1"/>
    <property type="molecule type" value="Genomic_DNA"/>
</dbReference>
<dbReference type="InterPro" id="IPR001173">
    <property type="entry name" value="Glyco_trans_2-like"/>
</dbReference>
<dbReference type="HOGENOM" id="CLU_025996_25_1_10"/>
<sequence length="347" mass="40615">MNTDYPLVSIIIPCYNASYYLKEVLESIKLQSYPNIECIAINDGSTDNTLDILNTFSDSQFHIYNQENRGLSDTRNLGMEKATGDFIFFCDSDDILPTNAIESLVSAYTGKENIIIGKTANYAWETKKIDSHLPHPKEKQYFENKNAEVLIQNISKGLSPIAQNKLYNSKFLKEKSLKFLSGIYHEDELWFFETMFTAENILFIPDVTYYYTMDNSQSITKNHNDRNLIGYLSVIETIYKKYYLEFPQKSITAYYLSHLKKIVMGNYKHYSSYSNEALHKMEQIFQETNSKFNEDIKLKKIEKLYFRYINTVGLKDIASIRKEYFNSPVNSLGKRFKLFKFKLFNKL</sequence>
<dbReference type="RefSeq" id="WP_024564784.1">
    <property type="nucleotide sequence ID" value="NZ_CP007547.1"/>
</dbReference>
<dbReference type="eggNOG" id="COG1215">
    <property type="taxonomic scope" value="Bacteria"/>
</dbReference>
<name>A0A077EBK3_9FLAO</name>
<gene>
    <name evidence="2" type="ORF">BD94_0263</name>
</gene>
<dbReference type="PANTHER" id="PTHR22916:SF3">
    <property type="entry name" value="UDP-GLCNAC:BETAGAL BETA-1,3-N-ACETYLGLUCOSAMINYLTRANSFERASE-LIKE PROTEIN 1"/>
    <property type="match status" value="1"/>
</dbReference>
<dbReference type="Proteomes" id="UP000028933">
    <property type="component" value="Chromosome"/>
</dbReference>
<evidence type="ECO:0000259" key="1">
    <source>
        <dbReference type="Pfam" id="PF00535"/>
    </source>
</evidence>
<dbReference type="GO" id="GO:0016758">
    <property type="term" value="F:hexosyltransferase activity"/>
    <property type="evidence" value="ECO:0007669"/>
    <property type="project" value="UniProtKB-ARBA"/>
</dbReference>
<dbReference type="Pfam" id="PF00535">
    <property type="entry name" value="Glycos_transf_2"/>
    <property type="match status" value="1"/>
</dbReference>
<evidence type="ECO:0000313" key="2">
    <source>
        <dbReference type="EMBL" id="AIL44038.1"/>
    </source>
</evidence>
<organism evidence="2 3">
    <name type="scientific">Elizabethkingia anophelis NUHP1</name>
    <dbReference type="NCBI Taxonomy" id="1338011"/>
    <lineage>
        <taxon>Bacteria</taxon>
        <taxon>Pseudomonadati</taxon>
        <taxon>Bacteroidota</taxon>
        <taxon>Flavobacteriia</taxon>
        <taxon>Flavobacteriales</taxon>
        <taxon>Weeksellaceae</taxon>
        <taxon>Elizabethkingia</taxon>
    </lineage>
</organism>
<dbReference type="InterPro" id="IPR029044">
    <property type="entry name" value="Nucleotide-diphossugar_trans"/>
</dbReference>
<dbReference type="SUPFAM" id="SSF53448">
    <property type="entry name" value="Nucleotide-diphospho-sugar transferases"/>
    <property type="match status" value="1"/>
</dbReference>
<keyword evidence="2" id="KW-0808">Transferase</keyword>
<reference evidence="2" key="1">
    <citation type="journal article" date="2013" name="Lancet">
        <title>First case of E anophelis outbreak in an intensive-care unit.</title>
        <authorList>
            <person name="Teo J."/>
            <person name="Tan S.Y."/>
            <person name="Tay M."/>
            <person name="Ding Y."/>
            <person name="Kjelleberg S."/>
            <person name="Givskov M."/>
            <person name="Lin R.T."/>
            <person name="Yang L."/>
        </authorList>
    </citation>
    <scope>NUCLEOTIDE SEQUENCE [LARGE SCALE GENOMIC DNA]</scope>
    <source>
        <strain evidence="2">NUHP1</strain>
    </source>
</reference>
<reference evidence="2" key="2">
    <citation type="journal article" date="2015" name="Genome Biol. Evol.">
        <title>Complete Genome Sequence and Transcriptomic Analysis of the Novel Pathogen Elizabethkingia anophelis in Response to Oxidative Stress.</title>
        <authorList>
            <person name="Li Y."/>
            <person name="Liu Y."/>
            <person name="Chew S.C."/>
            <person name="Tay M."/>
            <person name="Salido M.M."/>
            <person name="Teo J."/>
            <person name="Lauro F.M."/>
            <person name="Givskov M."/>
            <person name="Yang L."/>
        </authorList>
    </citation>
    <scope>NUCLEOTIDE SEQUENCE</scope>
    <source>
        <strain evidence="2">NUHP1</strain>
    </source>
</reference>
<proteinExistence type="predicted"/>
<feature type="domain" description="Glycosyltransferase 2-like" evidence="1">
    <location>
        <begin position="9"/>
        <end position="142"/>
    </location>
</feature>
<evidence type="ECO:0000313" key="3">
    <source>
        <dbReference type="Proteomes" id="UP000028933"/>
    </source>
</evidence>
<dbReference type="PANTHER" id="PTHR22916">
    <property type="entry name" value="GLYCOSYLTRANSFERASE"/>
    <property type="match status" value="1"/>
</dbReference>
<protein>
    <submittedName>
        <fullName evidence="2">Putative glycosyl transferase</fullName>
    </submittedName>
</protein>
<dbReference type="AlphaFoldDB" id="A0A077EBK3"/>
<dbReference type="KEGG" id="eao:BD94_0263"/>
<accession>A0A077EBK3</accession>
<dbReference type="STRING" id="1338011.BD94_0263"/>
<dbReference type="Gene3D" id="3.90.550.10">
    <property type="entry name" value="Spore Coat Polysaccharide Biosynthesis Protein SpsA, Chain A"/>
    <property type="match status" value="1"/>
</dbReference>
<dbReference type="CDD" id="cd00761">
    <property type="entry name" value="Glyco_tranf_GTA_type"/>
    <property type="match status" value="1"/>
</dbReference>